<dbReference type="RefSeq" id="WP_115687446.1">
    <property type="nucleotide sequence ID" value="NZ_CP031417.1"/>
</dbReference>
<gene>
    <name evidence="3" type="ORF">DW352_00310</name>
</gene>
<dbReference type="KEGG" id="ptaw:DW352_00310"/>
<sequence length="322" mass="33429">MLRRTLLVAASMLVCAATVPAARAEWPERPIRWVVPFGPGGANDLIARVAAEAVRKQLGQTIVIENRPGAGAVVGTAAVAKAAPDGYTFLIGAAGVITNSMLIKNLSYKDEELVPVGMIAVAPSTIVVHPSVPASNMKEFVAWAKAQGEKGVTWATAGSGSTPHFVAEMVKDATGIAMTIVPFRSGNDGVNAVLSNTASATSEASIVVLPQIQAGLLKPIATTYKKRISAYPSLPTTAEQGYPSIEIGHWAGLLAPRGTPQPIIDKMNAAIQAGMKTQEAIDKLSPSGIEPAAGSVADFAAFIDTERKRLGAIAVKAKMGEQ</sequence>
<dbReference type="InterPro" id="IPR005064">
    <property type="entry name" value="BUG"/>
</dbReference>
<evidence type="ECO:0000313" key="4">
    <source>
        <dbReference type="Proteomes" id="UP000254889"/>
    </source>
</evidence>
<dbReference type="OrthoDB" id="7250553at2"/>
<feature type="signal peptide" evidence="2">
    <location>
        <begin position="1"/>
        <end position="24"/>
    </location>
</feature>
<dbReference type="CDD" id="cd07012">
    <property type="entry name" value="PBP2_Bug_TTT"/>
    <property type="match status" value="1"/>
</dbReference>
<keyword evidence="2" id="KW-0732">Signal</keyword>
<dbReference type="PANTHER" id="PTHR42928:SF5">
    <property type="entry name" value="BLR1237 PROTEIN"/>
    <property type="match status" value="1"/>
</dbReference>
<name>A0A345ZQ98_9HYPH</name>
<organism evidence="3 4">
    <name type="scientific">Pseudolabrys taiwanensis</name>
    <dbReference type="NCBI Taxonomy" id="331696"/>
    <lineage>
        <taxon>Bacteria</taxon>
        <taxon>Pseudomonadati</taxon>
        <taxon>Pseudomonadota</taxon>
        <taxon>Alphaproteobacteria</taxon>
        <taxon>Hyphomicrobiales</taxon>
        <taxon>Xanthobacteraceae</taxon>
        <taxon>Pseudolabrys</taxon>
    </lineage>
</organism>
<evidence type="ECO:0000313" key="3">
    <source>
        <dbReference type="EMBL" id="AXK79095.1"/>
    </source>
</evidence>
<dbReference type="Proteomes" id="UP000254889">
    <property type="component" value="Chromosome"/>
</dbReference>
<dbReference type="PIRSF" id="PIRSF017082">
    <property type="entry name" value="YflP"/>
    <property type="match status" value="1"/>
</dbReference>
<accession>A0A345ZQ98</accession>
<dbReference type="EMBL" id="CP031417">
    <property type="protein sequence ID" value="AXK79095.1"/>
    <property type="molecule type" value="Genomic_DNA"/>
</dbReference>
<feature type="chain" id="PRO_5016667713" evidence="2">
    <location>
        <begin position="25"/>
        <end position="322"/>
    </location>
</feature>
<comment type="similarity">
    <text evidence="1">Belongs to the UPF0065 (bug) family.</text>
</comment>
<evidence type="ECO:0000256" key="1">
    <source>
        <dbReference type="ARBA" id="ARBA00006987"/>
    </source>
</evidence>
<protein>
    <submittedName>
        <fullName evidence="3">Tripartite tricarboxylate transporter substrate binding protein</fullName>
    </submittedName>
</protein>
<dbReference type="Gene3D" id="3.40.190.150">
    <property type="entry name" value="Bordetella uptake gene, domain 1"/>
    <property type="match status" value="1"/>
</dbReference>
<dbReference type="Gene3D" id="3.40.190.10">
    <property type="entry name" value="Periplasmic binding protein-like II"/>
    <property type="match status" value="1"/>
</dbReference>
<dbReference type="SUPFAM" id="SSF53850">
    <property type="entry name" value="Periplasmic binding protein-like II"/>
    <property type="match status" value="1"/>
</dbReference>
<keyword evidence="4" id="KW-1185">Reference proteome</keyword>
<dbReference type="AlphaFoldDB" id="A0A345ZQ98"/>
<dbReference type="InterPro" id="IPR042100">
    <property type="entry name" value="Bug_dom1"/>
</dbReference>
<dbReference type="Pfam" id="PF03401">
    <property type="entry name" value="TctC"/>
    <property type="match status" value="1"/>
</dbReference>
<evidence type="ECO:0000256" key="2">
    <source>
        <dbReference type="SAM" id="SignalP"/>
    </source>
</evidence>
<dbReference type="PANTHER" id="PTHR42928">
    <property type="entry name" value="TRICARBOXYLATE-BINDING PROTEIN"/>
    <property type="match status" value="1"/>
</dbReference>
<reference evidence="3 4" key="1">
    <citation type="submission" date="2018-07" db="EMBL/GenBank/DDBJ databases">
        <authorList>
            <person name="Quirk P.G."/>
            <person name="Krulwich T.A."/>
        </authorList>
    </citation>
    <scope>NUCLEOTIDE SEQUENCE [LARGE SCALE GENOMIC DNA]</scope>
    <source>
        <strain evidence="3 4">CC-BB4</strain>
    </source>
</reference>
<proteinExistence type="inferred from homology"/>